<dbReference type="PROSITE" id="PS50109">
    <property type="entry name" value="HIS_KIN"/>
    <property type="match status" value="1"/>
</dbReference>
<dbReference type="SUPFAM" id="SSF47384">
    <property type="entry name" value="Homodimeric domain of signal transducing histidine kinase"/>
    <property type="match status" value="1"/>
</dbReference>
<gene>
    <name evidence="16" type="ORF">SAMN04487955_106188</name>
</gene>
<dbReference type="Pfam" id="PF02518">
    <property type="entry name" value="HATPase_c"/>
    <property type="match status" value="1"/>
</dbReference>
<dbReference type="Pfam" id="PF08521">
    <property type="entry name" value="2CSK_N"/>
    <property type="match status" value="1"/>
</dbReference>
<sequence>MSLRSRLLLTLGLTLAILWGLAAAWQLRDLHAQVEQTLDKRLAQSARMVAGLLEQLPTDVWDQVDRTALSIPPIEGLACQVHSPRGEVIARTHSEMDTVLAPGSSGYSYREEAGTTWRVFTYQHDGLTITTADRMDERDILLRDVIKVAVVPFLAALMGSMIALWFGILRGLKPLARLRDALAQRHPDALEPLSLQGTPNELRPLIGTLNTLLIRVRQAMVREQRFTSDAAHELRTPLTAIKTHLQVARRVDGDAAKNALNRAEEGVARLVRTLEQLLLLARVEGRLTFEDGEACTIKEVIALAVRDAGPPAQTDRVHVQGPLPGTELGMPRELAVAALRNLIDNALRHSGSDEPIAVEASWQEGELELSPRVNVCVRNPGPWVEDATLENLTERFWRASQHHGSGLGLAIVSAIAERFEGELSFSRPPDGGLQACISLPGRGTGEKRQPRLSTSRQETKKAEWR</sequence>
<dbReference type="InterPro" id="IPR003594">
    <property type="entry name" value="HATPase_dom"/>
</dbReference>
<dbReference type="PANTHER" id="PTHR45436">
    <property type="entry name" value="SENSOR HISTIDINE KINASE YKOH"/>
    <property type="match status" value="1"/>
</dbReference>
<accession>A0A1I7IBX0</accession>
<name>A0A1I7IBX0_9GAMM</name>
<keyword evidence="6 13" id="KW-0812">Transmembrane</keyword>
<dbReference type="InterPro" id="IPR036890">
    <property type="entry name" value="HATPase_C_sf"/>
</dbReference>
<dbReference type="InterPro" id="IPR003660">
    <property type="entry name" value="HAMP_dom"/>
</dbReference>
<dbReference type="GO" id="GO:0005524">
    <property type="term" value="F:ATP binding"/>
    <property type="evidence" value="ECO:0007669"/>
    <property type="project" value="UniProtKB-KW"/>
</dbReference>
<dbReference type="EC" id="2.7.13.3" evidence="3"/>
<feature type="region of interest" description="Disordered" evidence="12">
    <location>
        <begin position="431"/>
        <end position="465"/>
    </location>
</feature>
<evidence type="ECO:0000256" key="6">
    <source>
        <dbReference type="ARBA" id="ARBA00022692"/>
    </source>
</evidence>
<evidence type="ECO:0000256" key="9">
    <source>
        <dbReference type="ARBA" id="ARBA00022840"/>
    </source>
</evidence>
<dbReference type="CDD" id="cd00082">
    <property type="entry name" value="HisKA"/>
    <property type="match status" value="1"/>
</dbReference>
<dbReference type="GO" id="GO:0000155">
    <property type="term" value="F:phosphorelay sensor kinase activity"/>
    <property type="evidence" value="ECO:0007669"/>
    <property type="project" value="InterPro"/>
</dbReference>
<dbReference type="Proteomes" id="UP000198693">
    <property type="component" value="Unassembled WGS sequence"/>
</dbReference>
<keyword evidence="8 16" id="KW-0418">Kinase</keyword>
<dbReference type="EMBL" id="FPBP01000006">
    <property type="protein sequence ID" value="SFU70441.1"/>
    <property type="molecule type" value="Genomic_DNA"/>
</dbReference>
<evidence type="ECO:0000313" key="16">
    <source>
        <dbReference type="EMBL" id="SFU70441.1"/>
    </source>
</evidence>
<keyword evidence="11" id="KW-0902">Two-component regulatory system</keyword>
<dbReference type="SMART" id="SM00388">
    <property type="entry name" value="HisKA"/>
    <property type="match status" value="1"/>
</dbReference>
<keyword evidence="9" id="KW-0067">ATP-binding</keyword>
<evidence type="ECO:0000256" key="3">
    <source>
        <dbReference type="ARBA" id="ARBA00012438"/>
    </source>
</evidence>
<dbReference type="Gene3D" id="3.30.565.10">
    <property type="entry name" value="Histidine kinase-like ATPase, C-terminal domain"/>
    <property type="match status" value="1"/>
</dbReference>
<dbReference type="PROSITE" id="PS50885">
    <property type="entry name" value="HAMP"/>
    <property type="match status" value="1"/>
</dbReference>
<dbReference type="GO" id="GO:0005886">
    <property type="term" value="C:plasma membrane"/>
    <property type="evidence" value="ECO:0007669"/>
    <property type="project" value="TreeGrafter"/>
</dbReference>
<evidence type="ECO:0000256" key="8">
    <source>
        <dbReference type="ARBA" id="ARBA00022777"/>
    </source>
</evidence>
<keyword evidence="4" id="KW-0597">Phosphoprotein</keyword>
<reference evidence="17" key="1">
    <citation type="submission" date="2016-10" db="EMBL/GenBank/DDBJ databases">
        <authorList>
            <person name="Varghese N."/>
            <person name="Submissions S."/>
        </authorList>
    </citation>
    <scope>NUCLEOTIDE SEQUENCE [LARGE SCALE GENOMIC DNA]</scope>
    <source>
        <strain evidence="17">CGMCC 1.6981</strain>
    </source>
</reference>
<feature type="domain" description="HAMP" evidence="15">
    <location>
        <begin position="169"/>
        <end position="221"/>
    </location>
</feature>
<comment type="subcellular location">
    <subcellularLocation>
        <location evidence="2">Membrane</location>
        <topology evidence="2">Multi-pass membrane protein</topology>
    </subcellularLocation>
</comment>
<dbReference type="InterPro" id="IPR050428">
    <property type="entry name" value="TCS_sensor_his_kinase"/>
</dbReference>
<evidence type="ECO:0000256" key="1">
    <source>
        <dbReference type="ARBA" id="ARBA00000085"/>
    </source>
</evidence>
<dbReference type="InterPro" id="IPR036097">
    <property type="entry name" value="HisK_dim/P_sf"/>
</dbReference>
<evidence type="ECO:0000259" key="15">
    <source>
        <dbReference type="PROSITE" id="PS50885"/>
    </source>
</evidence>
<dbReference type="PANTHER" id="PTHR45436:SF14">
    <property type="entry name" value="SENSOR PROTEIN QSEC"/>
    <property type="match status" value="1"/>
</dbReference>
<dbReference type="Gene3D" id="1.10.287.130">
    <property type="match status" value="1"/>
</dbReference>
<dbReference type="Pfam" id="PF00512">
    <property type="entry name" value="HisKA"/>
    <property type="match status" value="1"/>
</dbReference>
<proteinExistence type="predicted"/>
<protein>
    <recommendedName>
        <fullName evidence="3">histidine kinase</fullName>
        <ecNumber evidence="3">2.7.13.3</ecNumber>
    </recommendedName>
</protein>
<dbReference type="SUPFAM" id="SSF55874">
    <property type="entry name" value="ATPase domain of HSP90 chaperone/DNA topoisomerase II/histidine kinase"/>
    <property type="match status" value="1"/>
</dbReference>
<evidence type="ECO:0000256" key="2">
    <source>
        <dbReference type="ARBA" id="ARBA00004141"/>
    </source>
</evidence>
<comment type="catalytic activity">
    <reaction evidence="1">
        <text>ATP + protein L-histidine = ADP + protein N-phospho-L-histidine.</text>
        <dbReference type="EC" id="2.7.13.3"/>
    </reaction>
</comment>
<keyword evidence="5" id="KW-0808">Transferase</keyword>
<dbReference type="RefSeq" id="WP_089795576.1">
    <property type="nucleotide sequence ID" value="NZ_FPBP01000006.1"/>
</dbReference>
<keyword evidence="13" id="KW-0472">Membrane</keyword>
<feature type="domain" description="Histidine kinase" evidence="14">
    <location>
        <begin position="229"/>
        <end position="443"/>
    </location>
</feature>
<dbReference type="SMART" id="SM00387">
    <property type="entry name" value="HATPase_c"/>
    <property type="match status" value="1"/>
</dbReference>
<dbReference type="InterPro" id="IPR005467">
    <property type="entry name" value="His_kinase_dom"/>
</dbReference>
<evidence type="ECO:0000256" key="4">
    <source>
        <dbReference type="ARBA" id="ARBA00022553"/>
    </source>
</evidence>
<evidence type="ECO:0000256" key="10">
    <source>
        <dbReference type="ARBA" id="ARBA00022989"/>
    </source>
</evidence>
<dbReference type="InterPro" id="IPR003661">
    <property type="entry name" value="HisK_dim/P_dom"/>
</dbReference>
<dbReference type="STRING" id="463301.SAMN04487955_106188"/>
<evidence type="ECO:0000256" key="13">
    <source>
        <dbReference type="SAM" id="Phobius"/>
    </source>
</evidence>
<keyword evidence="10 13" id="KW-1133">Transmembrane helix</keyword>
<evidence type="ECO:0000313" key="17">
    <source>
        <dbReference type="Proteomes" id="UP000198693"/>
    </source>
</evidence>
<dbReference type="InterPro" id="IPR013727">
    <property type="entry name" value="2CSK_N"/>
</dbReference>
<dbReference type="OrthoDB" id="9809766at2"/>
<dbReference type="CDD" id="cd00075">
    <property type="entry name" value="HATPase"/>
    <property type="match status" value="1"/>
</dbReference>
<evidence type="ECO:0000256" key="5">
    <source>
        <dbReference type="ARBA" id="ARBA00022679"/>
    </source>
</evidence>
<keyword evidence="17" id="KW-1185">Reference proteome</keyword>
<organism evidence="16 17">
    <name type="scientific">Halomonas korlensis</name>
    <dbReference type="NCBI Taxonomy" id="463301"/>
    <lineage>
        <taxon>Bacteria</taxon>
        <taxon>Pseudomonadati</taxon>
        <taxon>Pseudomonadota</taxon>
        <taxon>Gammaproteobacteria</taxon>
        <taxon>Oceanospirillales</taxon>
        <taxon>Halomonadaceae</taxon>
        <taxon>Halomonas</taxon>
    </lineage>
</organism>
<evidence type="ECO:0000259" key="14">
    <source>
        <dbReference type="PROSITE" id="PS50109"/>
    </source>
</evidence>
<dbReference type="AlphaFoldDB" id="A0A1I7IBX0"/>
<evidence type="ECO:0000256" key="12">
    <source>
        <dbReference type="SAM" id="MobiDB-lite"/>
    </source>
</evidence>
<evidence type="ECO:0000256" key="11">
    <source>
        <dbReference type="ARBA" id="ARBA00023012"/>
    </source>
</evidence>
<keyword evidence="7" id="KW-0547">Nucleotide-binding</keyword>
<evidence type="ECO:0000256" key="7">
    <source>
        <dbReference type="ARBA" id="ARBA00022741"/>
    </source>
</evidence>
<feature type="transmembrane region" description="Helical" evidence="13">
    <location>
        <begin position="148"/>
        <end position="169"/>
    </location>
</feature>